<feature type="domain" description="HTH myb-type" evidence="6">
    <location>
        <begin position="89"/>
        <end position="142"/>
    </location>
</feature>
<dbReference type="GO" id="GO:0005634">
    <property type="term" value="C:nucleus"/>
    <property type="evidence" value="ECO:0007669"/>
    <property type="project" value="UniProtKB-SubCell"/>
</dbReference>
<dbReference type="OrthoDB" id="39591at2759"/>
<evidence type="ECO:0000256" key="1">
    <source>
        <dbReference type="ARBA" id="ARBA00004123"/>
    </source>
</evidence>
<dbReference type="eggNOG" id="KOG0051">
    <property type="taxonomic scope" value="Eukaryota"/>
</dbReference>
<evidence type="ECO:0000256" key="4">
    <source>
        <dbReference type="SAM" id="MobiDB-lite"/>
    </source>
</evidence>
<dbReference type="PROSITE" id="PS50090">
    <property type="entry name" value="MYB_LIKE"/>
    <property type="match status" value="2"/>
</dbReference>
<dbReference type="InterPro" id="IPR017930">
    <property type="entry name" value="Myb_dom"/>
</dbReference>
<keyword evidence="8" id="KW-1185">Reference proteome</keyword>
<feature type="domain" description="Myb-like" evidence="5">
    <location>
        <begin position="89"/>
        <end position="138"/>
    </location>
</feature>
<sequence>MSSAKLQEMVKTEGLVYKKGKFSAIEENALKNAIQQYRENNGLSEEQLYELIFAKDRTVSHQTFWSEITYAVPQRPVNSVYHYVKRAYHPLKQQGRWSEEEDARLKQAVTDLGQSWERVSERVGRMPGDCRDRYRNHVALPDKNTGPWTPAEEEELTRIVKRLTIDRGKPADQDVFWGLVSREMGGKRSRQQCRIKWTDSLSKTVKNADKDVRWGQEDAFILVHKVDALDVRDDTEIDWRSLLDPGWNIWSPHTLQRRWTTLKRGIKGWEDMSHAEIMDILRVKKGMAPMPASSRRRAKKRTSTGDAQEGSSRVVSKEFIDDSDDESGDE</sequence>
<feature type="region of interest" description="Disordered" evidence="4">
    <location>
        <begin position="286"/>
        <end position="330"/>
    </location>
</feature>
<name>D8PPD5_SCHCM</name>
<dbReference type="GO" id="GO:0003700">
    <property type="term" value="F:DNA-binding transcription factor activity"/>
    <property type="evidence" value="ECO:0007669"/>
    <property type="project" value="TreeGrafter"/>
</dbReference>
<dbReference type="GO" id="GO:0000976">
    <property type="term" value="F:transcription cis-regulatory region binding"/>
    <property type="evidence" value="ECO:0007669"/>
    <property type="project" value="TreeGrafter"/>
</dbReference>
<dbReference type="VEuPathDB" id="FungiDB:SCHCODRAFT_071743"/>
<dbReference type="SMART" id="SM00717">
    <property type="entry name" value="SANT"/>
    <property type="match status" value="3"/>
</dbReference>
<dbReference type="FunCoup" id="D8PPD5">
    <property type="interactions" value="193"/>
</dbReference>
<protein>
    <submittedName>
        <fullName evidence="7">Uncharacterized protein</fullName>
    </submittedName>
</protein>
<dbReference type="PANTHER" id="PTHR46380:SF2">
    <property type="entry name" value="CYCLIN-D-BINDING MYB-LIKE TRANSCRIPTION FACTOR 1"/>
    <property type="match status" value="1"/>
</dbReference>
<accession>D8PPD5</accession>
<dbReference type="RefSeq" id="XP_003036505.1">
    <property type="nucleotide sequence ID" value="XM_003036459.1"/>
</dbReference>
<feature type="compositionally biased region" description="Acidic residues" evidence="4">
    <location>
        <begin position="321"/>
        <end position="330"/>
    </location>
</feature>
<feature type="domain" description="Myb-like" evidence="5">
    <location>
        <begin position="140"/>
        <end position="201"/>
    </location>
</feature>
<dbReference type="InterPro" id="IPR009057">
    <property type="entry name" value="Homeodomain-like_sf"/>
</dbReference>
<gene>
    <name evidence="7" type="ORF">SCHCODRAFT_71743</name>
</gene>
<feature type="compositionally biased region" description="Polar residues" evidence="4">
    <location>
        <begin position="305"/>
        <end position="314"/>
    </location>
</feature>
<dbReference type="PANTHER" id="PTHR46380">
    <property type="entry name" value="CYCLIN-D-BINDING MYB-LIKE TRANSCRIPTION FACTOR 1"/>
    <property type="match status" value="1"/>
</dbReference>
<reference evidence="7 8" key="1">
    <citation type="journal article" date="2010" name="Nat. Biotechnol.">
        <title>Genome sequence of the model mushroom Schizophyllum commune.</title>
        <authorList>
            <person name="Ohm R.A."/>
            <person name="de Jong J.F."/>
            <person name="Lugones L.G."/>
            <person name="Aerts A."/>
            <person name="Kothe E."/>
            <person name="Stajich J.E."/>
            <person name="de Vries R.P."/>
            <person name="Record E."/>
            <person name="Levasseur A."/>
            <person name="Baker S.E."/>
            <person name="Bartholomew K.A."/>
            <person name="Coutinho P.M."/>
            <person name="Erdmann S."/>
            <person name="Fowler T.J."/>
            <person name="Gathman A.C."/>
            <person name="Lombard V."/>
            <person name="Henrissat B."/>
            <person name="Knabe N."/>
            <person name="Kuees U."/>
            <person name="Lilly W.W."/>
            <person name="Lindquist E."/>
            <person name="Lucas S."/>
            <person name="Magnuson J.K."/>
            <person name="Piumi F."/>
            <person name="Raudaskoski M."/>
            <person name="Salamov A."/>
            <person name="Schmutz J."/>
            <person name="Schwarze F.W.M.R."/>
            <person name="vanKuyk P.A."/>
            <person name="Horton J.S."/>
            <person name="Grigoriev I.V."/>
            <person name="Woesten H.A.B."/>
        </authorList>
    </citation>
    <scope>NUCLEOTIDE SEQUENCE [LARGE SCALE GENOMIC DNA]</scope>
    <source>
        <strain evidence="8">H4-8 / FGSC 9210</strain>
    </source>
</reference>
<dbReference type="STRING" id="578458.D8PPD5"/>
<dbReference type="InterPro" id="IPR051651">
    <property type="entry name" value="DMTF1_DNA-bind_reg"/>
</dbReference>
<dbReference type="Pfam" id="PF00249">
    <property type="entry name" value="Myb_DNA-binding"/>
    <property type="match status" value="2"/>
</dbReference>
<organism evidence="8">
    <name type="scientific">Schizophyllum commune (strain H4-8 / FGSC 9210)</name>
    <name type="common">Split gill fungus</name>
    <dbReference type="NCBI Taxonomy" id="578458"/>
    <lineage>
        <taxon>Eukaryota</taxon>
        <taxon>Fungi</taxon>
        <taxon>Dikarya</taxon>
        <taxon>Basidiomycota</taxon>
        <taxon>Agaricomycotina</taxon>
        <taxon>Agaricomycetes</taxon>
        <taxon>Agaricomycetidae</taxon>
        <taxon>Agaricales</taxon>
        <taxon>Schizophyllaceae</taxon>
        <taxon>Schizophyllum</taxon>
    </lineage>
</organism>
<evidence type="ECO:0000313" key="8">
    <source>
        <dbReference type="Proteomes" id="UP000007431"/>
    </source>
</evidence>
<evidence type="ECO:0000313" key="7">
    <source>
        <dbReference type="EMBL" id="EFJ01603.1"/>
    </source>
</evidence>
<dbReference type="GeneID" id="9597481"/>
<dbReference type="Proteomes" id="UP000007431">
    <property type="component" value="Unassembled WGS sequence"/>
</dbReference>
<dbReference type="SUPFAM" id="SSF46689">
    <property type="entry name" value="Homeodomain-like"/>
    <property type="match status" value="2"/>
</dbReference>
<evidence type="ECO:0000259" key="6">
    <source>
        <dbReference type="PROSITE" id="PS51294"/>
    </source>
</evidence>
<dbReference type="HOGENOM" id="CLU_025459_1_0_1"/>
<keyword evidence="2" id="KW-0238">DNA-binding</keyword>
<dbReference type="KEGG" id="scm:SCHCO_071743"/>
<dbReference type="InterPro" id="IPR001005">
    <property type="entry name" value="SANT/Myb"/>
</dbReference>
<evidence type="ECO:0000259" key="5">
    <source>
        <dbReference type="PROSITE" id="PS50090"/>
    </source>
</evidence>
<dbReference type="InParanoid" id="D8PPD5"/>
<dbReference type="AlphaFoldDB" id="D8PPD5"/>
<dbReference type="Gene3D" id="1.10.10.60">
    <property type="entry name" value="Homeodomain-like"/>
    <property type="match status" value="2"/>
</dbReference>
<evidence type="ECO:0000256" key="2">
    <source>
        <dbReference type="ARBA" id="ARBA00023125"/>
    </source>
</evidence>
<dbReference type="EMBL" id="GL377302">
    <property type="protein sequence ID" value="EFJ01603.1"/>
    <property type="molecule type" value="Genomic_DNA"/>
</dbReference>
<proteinExistence type="predicted"/>
<comment type="subcellular location">
    <subcellularLocation>
        <location evidence="1">Nucleus</location>
    </subcellularLocation>
</comment>
<dbReference type="PROSITE" id="PS51294">
    <property type="entry name" value="HTH_MYB"/>
    <property type="match status" value="1"/>
</dbReference>
<dbReference type="OMA" id="AFWSEIT"/>
<evidence type="ECO:0000256" key="3">
    <source>
        <dbReference type="ARBA" id="ARBA00023242"/>
    </source>
</evidence>
<keyword evidence="3" id="KW-0539">Nucleus</keyword>
<dbReference type="CDD" id="cd00167">
    <property type="entry name" value="SANT"/>
    <property type="match status" value="2"/>
</dbReference>